<dbReference type="AlphaFoldDB" id="A0AAD8L838"/>
<keyword evidence="2" id="KW-1185">Reference proteome</keyword>
<organism evidence="1 2">
    <name type="scientific">Tagetes erecta</name>
    <name type="common">African marigold</name>
    <dbReference type="NCBI Taxonomy" id="13708"/>
    <lineage>
        <taxon>Eukaryota</taxon>
        <taxon>Viridiplantae</taxon>
        <taxon>Streptophyta</taxon>
        <taxon>Embryophyta</taxon>
        <taxon>Tracheophyta</taxon>
        <taxon>Spermatophyta</taxon>
        <taxon>Magnoliopsida</taxon>
        <taxon>eudicotyledons</taxon>
        <taxon>Gunneridae</taxon>
        <taxon>Pentapetalae</taxon>
        <taxon>asterids</taxon>
        <taxon>campanulids</taxon>
        <taxon>Asterales</taxon>
        <taxon>Asteraceae</taxon>
        <taxon>Asteroideae</taxon>
        <taxon>Heliantheae alliance</taxon>
        <taxon>Tageteae</taxon>
        <taxon>Tagetes</taxon>
    </lineage>
</organism>
<evidence type="ECO:0000313" key="2">
    <source>
        <dbReference type="Proteomes" id="UP001229421"/>
    </source>
</evidence>
<proteinExistence type="predicted"/>
<gene>
    <name evidence="1" type="ORF">QVD17_03286</name>
</gene>
<sequence length="81" mass="9362">MYCAITPLLRKEASAYKMQLDCLEDQKRSLNFSKINLCQTLMKFPCHTSTNGTFKEANMVQLVKLTCMKNVEDSNVYFDIL</sequence>
<comment type="caution">
    <text evidence="1">The sequence shown here is derived from an EMBL/GenBank/DDBJ whole genome shotgun (WGS) entry which is preliminary data.</text>
</comment>
<dbReference type="Proteomes" id="UP001229421">
    <property type="component" value="Unassembled WGS sequence"/>
</dbReference>
<accession>A0AAD8L838</accession>
<reference evidence="1" key="1">
    <citation type="journal article" date="2023" name="bioRxiv">
        <title>Improved chromosome-level genome assembly for marigold (Tagetes erecta).</title>
        <authorList>
            <person name="Jiang F."/>
            <person name="Yuan L."/>
            <person name="Wang S."/>
            <person name="Wang H."/>
            <person name="Xu D."/>
            <person name="Wang A."/>
            <person name="Fan W."/>
        </authorList>
    </citation>
    <scope>NUCLEOTIDE SEQUENCE</scope>
    <source>
        <strain evidence="1">WSJ</strain>
        <tissue evidence="1">Leaf</tissue>
    </source>
</reference>
<evidence type="ECO:0000313" key="1">
    <source>
        <dbReference type="EMBL" id="KAK1437495.1"/>
    </source>
</evidence>
<name>A0AAD8L838_TARER</name>
<dbReference type="EMBL" id="JAUHHV010000001">
    <property type="protein sequence ID" value="KAK1437495.1"/>
    <property type="molecule type" value="Genomic_DNA"/>
</dbReference>
<protein>
    <submittedName>
        <fullName evidence="1">Uncharacterized protein</fullName>
    </submittedName>
</protein>